<dbReference type="Proteomes" id="UP000680714">
    <property type="component" value="Unassembled WGS sequence"/>
</dbReference>
<evidence type="ECO:0000313" key="4">
    <source>
        <dbReference type="Proteomes" id="UP000680714"/>
    </source>
</evidence>
<dbReference type="InterPro" id="IPR009739">
    <property type="entry name" value="LprI-like_N"/>
</dbReference>
<sequence length="335" mass="36625">MRIGRLFGFLLLLPISAQADNWADEKDYSDLAASKRICAQFRAVALPDPHRQDQRPQGGMSGCSSEALYYMGRPGDAPAAFACAQREAADEMFGGDMMLMTLYANGKGTPRDLDKAIALACTLGGAPMEIHSRVQNLFARRGNPSSEAEFEWCDDITSGYAMGACASHDQRMATARRELKFKALKARWPQAEAANKLEALIKSAEAFAGSRAAEVDQSGTARAAMVVAAEEEVMELLLEDLNHVATNAPALTQALSDSAADSDLNQVYKKVMAGDFEEFAGTPTRDGIKSVQRQWLKYRDAWIGFFKLARPEGAPQAMLNLQTRHRVAQLQELLP</sequence>
<name>A0ABS5I9A8_9PROT</name>
<dbReference type="Pfam" id="PF07007">
    <property type="entry name" value="LprI"/>
    <property type="match status" value="1"/>
</dbReference>
<evidence type="ECO:0000259" key="2">
    <source>
        <dbReference type="Pfam" id="PF07007"/>
    </source>
</evidence>
<protein>
    <submittedName>
        <fullName evidence="3">DUF1311 domain-containing protein</fullName>
    </submittedName>
</protein>
<dbReference type="EMBL" id="JAGTUF010000001">
    <property type="protein sequence ID" value="MBR9970278.1"/>
    <property type="molecule type" value="Genomic_DNA"/>
</dbReference>
<organism evidence="3 4">
    <name type="scientific">Magnetospirillum sulfuroxidans</name>
    <dbReference type="NCBI Taxonomy" id="611300"/>
    <lineage>
        <taxon>Bacteria</taxon>
        <taxon>Pseudomonadati</taxon>
        <taxon>Pseudomonadota</taxon>
        <taxon>Alphaproteobacteria</taxon>
        <taxon>Rhodospirillales</taxon>
        <taxon>Rhodospirillaceae</taxon>
        <taxon>Magnetospirillum</taxon>
    </lineage>
</organism>
<keyword evidence="4" id="KW-1185">Reference proteome</keyword>
<feature type="chain" id="PRO_5045167552" evidence="1">
    <location>
        <begin position="20"/>
        <end position="335"/>
    </location>
</feature>
<feature type="signal peptide" evidence="1">
    <location>
        <begin position="1"/>
        <end position="19"/>
    </location>
</feature>
<dbReference type="Gene3D" id="1.20.1270.180">
    <property type="match status" value="1"/>
</dbReference>
<reference evidence="3 4" key="1">
    <citation type="submission" date="2021-04" db="EMBL/GenBank/DDBJ databases">
        <title>Magnetospirillum sulfuroxidans sp. nov., a facultative chemolithoautotrophic sulfur-oxidizing alphaproteobacterium isolated from freshwater sediment and proposals for Paramagetospirillum gen. nov., and Magnetospirillaceae fam. nov.</title>
        <authorList>
            <person name="Koziaeva V."/>
            <person name="Geelhoed J.S."/>
            <person name="Sorokin D.Y."/>
            <person name="Grouzdev D.S."/>
        </authorList>
    </citation>
    <scope>NUCLEOTIDE SEQUENCE [LARGE SCALE GENOMIC DNA]</scope>
    <source>
        <strain evidence="3 4">J10</strain>
    </source>
</reference>
<keyword evidence="1" id="KW-0732">Signal</keyword>
<comment type="caution">
    <text evidence="3">The sequence shown here is derived from an EMBL/GenBank/DDBJ whole genome shotgun (WGS) entry which is preliminary data.</text>
</comment>
<dbReference type="RefSeq" id="WP_211545785.1">
    <property type="nucleotide sequence ID" value="NZ_JAGTUF010000001.1"/>
</dbReference>
<evidence type="ECO:0000256" key="1">
    <source>
        <dbReference type="SAM" id="SignalP"/>
    </source>
</evidence>
<gene>
    <name evidence="3" type="ORF">KEC16_00955</name>
</gene>
<feature type="domain" description="Lysozyme inhibitor LprI-like N-terminal" evidence="2">
    <location>
        <begin position="259"/>
        <end position="329"/>
    </location>
</feature>
<proteinExistence type="predicted"/>
<accession>A0ABS5I9A8</accession>
<evidence type="ECO:0000313" key="3">
    <source>
        <dbReference type="EMBL" id="MBR9970278.1"/>
    </source>
</evidence>